<dbReference type="PROSITE" id="PS00028">
    <property type="entry name" value="ZINC_FINGER_C2H2_1"/>
    <property type="match status" value="1"/>
</dbReference>
<evidence type="ECO:0000313" key="3">
    <source>
        <dbReference type="EMBL" id="KAJ7381549.1"/>
    </source>
</evidence>
<sequence length="362" mass="39529">MAASNYYGYSSGGQHSQGFTQAQNPSIQTSYGTPQGTTAYGVQATAPAGGHYVPPQNQAPRQVVQAPYSAGTTAYAQQASSAQAGAYGYTARQQDAPPPPPTTNASYQATHGAYQAHHSSAQYYDREAYETKAAYYSQQASSNVQAGQSAYYAQKHHWAAKAAYPTSGASVLSDFCKCHAGDCENTSDSSVLFAIVDWSHTRIPTLVLKQPLMGKQAPITRPVMAVPRLEMLQIIKPQAYEQLFTMPQRPLFNNSIIHRRHKGKDGSNKIGAGQQKQPMMKPKPPPKQPQLHYCDVCKISCAGPQTYREHLEGQKHKKKEQAAKQKEKESLPSNAYRCELCEITCTGTDAYAAHLKGSKHLK</sequence>
<dbReference type="InterPro" id="IPR036236">
    <property type="entry name" value="Znf_C2H2_sf"/>
</dbReference>
<dbReference type="Pfam" id="PF12874">
    <property type="entry name" value="zf-met"/>
    <property type="match status" value="2"/>
</dbReference>
<feature type="compositionally biased region" description="Low complexity" evidence="1">
    <location>
        <begin position="1"/>
        <end position="13"/>
    </location>
</feature>
<dbReference type="OrthoDB" id="5986422at2759"/>
<feature type="compositionally biased region" description="Basic and acidic residues" evidence="1">
    <location>
        <begin position="312"/>
        <end position="330"/>
    </location>
</feature>
<keyword evidence="4" id="KW-1185">Reference proteome</keyword>
<dbReference type="Gene3D" id="3.30.160.60">
    <property type="entry name" value="Classic Zinc Finger"/>
    <property type="match status" value="2"/>
</dbReference>
<dbReference type="InterPro" id="IPR013087">
    <property type="entry name" value="Znf_C2H2_type"/>
</dbReference>
<accession>A0A9W9ZK88</accession>
<gene>
    <name evidence="3" type="ORF">OS493_040535</name>
</gene>
<dbReference type="GO" id="GO:0008270">
    <property type="term" value="F:zinc ion binding"/>
    <property type="evidence" value="ECO:0007669"/>
    <property type="project" value="InterPro"/>
</dbReference>
<dbReference type="FunFam" id="3.30.160.60:FF:002080">
    <property type="entry name" value="Zinc finger RNA-binding protein"/>
    <property type="match status" value="1"/>
</dbReference>
<dbReference type="Proteomes" id="UP001163046">
    <property type="component" value="Unassembled WGS sequence"/>
</dbReference>
<dbReference type="GO" id="GO:0003725">
    <property type="term" value="F:double-stranded RNA binding"/>
    <property type="evidence" value="ECO:0007669"/>
    <property type="project" value="TreeGrafter"/>
</dbReference>
<feature type="non-terminal residue" evidence="3">
    <location>
        <position position="362"/>
    </location>
</feature>
<dbReference type="AlphaFoldDB" id="A0A9W9ZK88"/>
<dbReference type="SUPFAM" id="SSF57667">
    <property type="entry name" value="beta-beta-alpha zinc fingers"/>
    <property type="match status" value="2"/>
</dbReference>
<name>A0A9W9ZK88_9CNID</name>
<evidence type="ECO:0000256" key="1">
    <source>
        <dbReference type="SAM" id="MobiDB-lite"/>
    </source>
</evidence>
<evidence type="ECO:0000313" key="4">
    <source>
        <dbReference type="Proteomes" id="UP001163046"/>
    </source>
</evidence>
<proteinExistence type="predicted"/>
<dbReference type="SMART" id="SM00355">
    <property type="entry name" value="ZnF_C2H2"/>
    <property type="match status" value="2"/>
</dbReference>
<feature type="region of interest" description="Disordered" evidence="1">
    <location>
        <begin position="312"/>
        <end position="331"/>
    </location>
</feature>
<dbReference type="GO" id="GO:0003727">
    <property type="term" value="F:single-stranded RNA binding"/>
    <property type="evidence" value="ECO:0007669"/>
    <property type="project" value="TreeGrafter"/>
</dbReference>
<feature type="domain" description="C2H2-type" evidence="2">
    <location>
        <begin position="338"/>
        <end position="360"/>
    </location>
</feature>
<feature type="region of interest" description="Disordered" evidence="1">
    <location>
        <begin position="261"/>
        <end position="287"/>
    </location>
</feature>
<dbReference type="InterPro" id="IPR003604">
    <property type="entry name" value="Matrin/U1-like-C_Znf_C2H2"/>
</dbReference>
<dbReference type="EMBL" id="MU826280">
    <property type="protein sequence ID" value="KAJ7381549.1"/>
    <property type="molecule type" value="Genomic_DNA"/>
</dbReference>
<evidence type="ECO:0000259" key="2">
    <source>
        <dbReference type="PROSITE" id="PS00028"/>
    </source>
</evidence>
<feature type="compositionally biased region" description="Polar residues" evidence="1">
    <location>
        <begin position="14"/>
        <end position="40"/>
    </location>
</feature>
<dbReference type="PANTHER" id="PTHR45762:SF3">
    <property type="entry name" value="ZINC-FINGER PROTEIN AT 72D, ISOFORM B"/>
    <property type="match status" value="1"/>
</dbReference>
<organism evidence="3 4">
    <name type="scientific">Desmophyllum pertusum</name>
    <dbReference type="NCBI Taxonomy" id="174260"/>
    <lineage>
        <taxon>Eukaryota</taxon>
        <taxon>Metazoa</taxon>
        <taxon>Cnidaria</taxon>
        <taxon>Anthozoa</taxon>
        <taxon>Hexacorallia</taxon>
        <taxon>Scleractinia</taxon>
        <taxon>Caryophylliina</taxon>
        <taxon>Caryophylliidae</taxon>
        <taxon>Desmophyllum</taxon>
    </lineage>
</organism>
<dbReference type="GO" id="GO:0071011">
    <property type="term" value="C:precatalytic spliceosome"/>
    <property type="evidence" value="ECO:0007669"/>
    <property type="project" value="TreeGrafter"/>
</dbReference>
<reference evidence="3" key="1">
    <citation type="submission" date="2023-01" db="EMBL/GenBank/DDBJ databases">
        <title>Genome assembly of the deep-sea coral Lophelia pertusa.</title>
        <authorList>
            <person name="Herrera S."/>
            <person name="Cordes E."/>
        </authorList>
    </citation>
    <scope>NUCLEOTIDE SEQUENCE</scope>
    <source>
        <strain evidence="3">USNM1676648</strain>
        <tissue evidence="3">Polyp</tissue>
    </source>
</reference>
<dbReference type="SMART" id="SM00451">
    <property type="entry name" value="ZnF_U1"/>
    <property type="match status" value="2"/>
</dbReference>
<protein>
    <recommendedName>
        <fullName evidence="2">C2H2-type domain-containing protein</fullName>
    </recommendedName>
</protein>
<feature type="region of interest" description="Disordered" evidence="1">
    <location>
        <begin position="1"/>
        <end position="42"/>
    </location>
</feature>
<comment type="caution">
    <text evidence="3">The sequence shown here is derived from an EMBL/GenBank/DDBJ whole genome shotgun (WGS) entry which is preliminary data.</text>
</comment>
<dbReference type="PANTHER" id="PTHR45762">
    <property type="entry name" value="ZINC FINGER RNA-BINDING PROTEIN"/>
    <property type="match status" value="1"/>
</dbReference>